<reference evidence="1" key="1">
    <citation type="submission" date="2019-03" db="EMBL/GenBank/DDBJ databases">
        <authorList>
            <person name="Mank J."/>
            <person name="Almeida P."/>
        </authorList>
    </citation>
    <scope>NUCLEOTIDE SEQUENCE</scope>
    <source>
        <strain evidence="1">78183</strain>
    </source>
</reference>
<sequence length="96" mass="10681">MFRVFACLGSFVFEQGGRGGYLLLRPGRAEGGLWPDFGSGLLIVNCCYQGFSECFVLFVLLLRQNCCSKATPRVHLLAETFFFASSSFSLQTLLCY</sequence>
<accession>A0A6N2NLX1</accession>
<dbReference type="EMBL" id="CAADRP010002340">
    <property type="protein sequence ID" value="VFU66254.1"/>
    <property type="molecule type" value="Genomic_DNA"/>
</dbReference>
<evidence type="ECO:0000313" key="1">
    <source>
        <dbReference type="EMBL" id="VFU66254.1"/>
    </source>
</evidence>
<protein>
    <submittedName>
        <fullName evidence="1">Uncharacterized protein</fullName>
    </submittedName>
</protein>
<organism evidence="1">
    <name type="scientific">Salix viminalis</name>
    <name type="common">Common osier</name>
    <name type="synonym">Basket willow</name>
    <dbReference type="NCBI Taxonomy" id="40686"/>
    <lineage>
        <taxon>Eukaryota</taxon>
        <taxon>Viridiplantae</taxon>
        <taxon>Streptophyta</taxon>
        <taxon>Embryophyta</taxon>
        <taxon>Tracheophyta</taxon>
        <taxon>Spermatophyta</taxon>
        <taxon>Magnoliopsida</taxon>
        <taxon>eudicotyledons</taxon>
        <taxon>Gunneridae</taxon>
        <taxon>Pentapetalae</taxon>
        <taxon>rosids</taxon>
        <taxon>fabids</taxon>
        <taxon>Malpighiales</taxon>
        <taxon>Salicaceae</taxon>
        <taxon>Saliceae</taxon>
        <taxon>Salix</taxon>
    </lineage>
</organism>
<dbReference type="AlphaFoldDB" id="A0A6N2NLX1"/>
<gene>
    <name evidence="1" type="ORF">SVIM_LOCUS513397</name>
</gene>
<name>A0A6N2NLX1_SALVM</name>
<proteinExistence type="predicted"/>